<accession>L7CJX2</accession>
<evidence type="ECO:0000313" key="1">
    <source>
        <dbReference type="EMBL" id="ELP34549.1"/>
    </source>
</evidence>
<organism evidence="1 2">
    <name type="scientific">Rhodopirellula baltica SWK14</name>
    <dbReference type="NCBI Taxonomy" id="993516"/>
    <lineage>
        <taxon>Bacteria</taxon>
        <taxon>Pseudomonadati</taxon>
        <taxon>Planctomycetota</taxon>
        <taxon>Planctomycetia</taxon>
        <taxon>Pirellulales</taxon>
        <taxon>Pirellulaceae</taxon>
        <taxon>Rhodopirellula</taxon>
    </lineage>
</organism>
<comment type="caution">
    <text evidence="1">The sequence shown here is derived from an EMBL/GenBank/DDBJ whole genome shotgun (WGS) entry which is preliminary data.</text>
</comment>
<gene>
    <name evidence="1" type="ORF">RBSWK_01559</name>
</gene>
<evidence type="ECO:0000313" key="2">
    <source>
        <dbReference type="Proteomes" id="UP000010959"/>
    </source>
</evidence>
<dbReference type="PATRIC" id="fig|993516.3.peg.1656"/>
<protein>
    <submittedName>
        <fullName evidence="1">Uncharacterized protein</fullName>
    </submittedName>
</protein>
<dbReference type="EMBL" id="AMWG01000030">
    <property type="protein sequence ID" value="ELP34549.1"/>
    <property type="molecule type" value="Genomic_DNA"/>
</dbReference>
<name>L7CJX2_RHOBT</name>
<dbReference type="AlphaFoldDB" id="L7CJX2"/>
<proteinExistence type="predicted"/>
<reference evidence="1 2" key="1">
    <citation type="journal article" date="2013" name="Mar. Genomics">
        <title>Expression of sulfatases in Rhodopirellula baltica and the diversity of sulfatases in the genus Rhodopirellula.</title>
        <authorList>
            <person name="Wegner C.E."/>
            <person name="Richter-Heitmann T."/>
            <person name="Klindworth A."/>
            <person name="Klockow C."/>
            <person name="Richter M."/>
            <person name="Achstetter T."/>
            <person name="Glockner F.O."/>
            <person name="Harder J."/>
        </authorList>
    </citation>
    <scope>NUCLEOTIDE SEQUENCE [LARGE SCALE GENOMIC DNA]</scope>
    <source>
        <strain evidence="1 2">SWK14</strain>
    </source>
</reference>
<dbReference type="Proteomes" id="UP000010959">
    <property type="component" value="Unassembled WGS sequence"/>
</dbReference>
<sequence>MQHRTTDSLGQVRKRLRPWVGACPSTSLPIADDVPHHVTPTQLDGLEVRMAFQNAVRPLAAGEIIIAADNDAGDETFTKNFRDMLQQIGRDDLHFKEHAPRRDGDVKDWNDVLKHPSSIKANQEAWIWVDCRSGERCSWLRQLQTHRRRGFVEPPMSLIPSKPITQRSGELSVVCYRSGLTTTIQVQSLQNDLWHPSLGVTNYPRPTGRPPIHVFKEFRTEIIYRTRGRSQTKSEPNVGIRFLPRQRCFVMKSFLAALTCVSVMALTAASCAAQAPGRVAALNALMEICDQQGETGGAITSAQSAITNYQQLVASCQQSGYAPPGGFLDLQPFQTQLTEASGKAGAGGVYRGWANEDFNEGDALEGQQGVDPAVITAHYADCSENCEIGMRKLLDAEASASAISTTLTNAYTALEAAYQNWLNNGGGGPM</sequence>